<dbReference type="EMBL" id="GBRH01254940">
    <property type="protein sequence ID" value="JAD42955.1"/>
    <property type="molecule type" value="Transcribed_RNA"/>
</dbReference>
<organism evidence="1">
    <name type="scientific">Arundo donax</name>
    <name type="common">Giant reed</name>
    <name type="synonym">Donax arundinaceus</name>
    <dbReference type="NCBI Taxonomy" id="35708"/>
    <lineage>
        <taxon>Eukaryota</taxon>
        <taxon>Viridiplantae</taxon>
        <taxon>Streptophyta</taxon>
        <taxon>Embryophyta</taxon>
        <taxon>Tracheophyta</taxon>
        <taxon>Spermatophyta</taxon>
        <taxon>Magnoliopsida</taxon>
        <taxon>Liliopsida</taxon>
        <taxon>Poales</taxon>
        <taxon>Poaceae</taxon>
        <taxon>PACMAD clade</taxon>
        <taxon>Arundinoideae</taxon>
        <taxon>Arundineae</taxon>
        <taxon>Arundo</taxon>
    </lineage>
</organism>
<accession>A0A0A9A1R7</accession>
<reference evidence="1" key="2">
    <citation type="journal article" date="2015" name="Data Brief">
        <title>Shoot transcriptome of the giant reed, Arundo donax.</title>
        <authorList>
            <person name="Barrero R.A."/>
            <person name="Guerrero F.D."/>
            <person name="Moolhuijzen P."/>
            <person name="Goolsby J.A."/>
            <person name="Tidwell J."/>
            <person name="Bellgard S.E."/>
            <person name="Bellgard M.I."/>
        </authorList>
    </citation>
    <scope>NUCLEOTIDE SEQUENCE</scope>
    <source>
        <tissue evidence="1">Shoot tissue taken approximately 20 cm above the soil surface</tissue>
    </source>
</reference>
<proteinExistence type="predicted"/>
<sequence>MQTLMSHVPAQGGRQQEICPGLRVECIPGLKSLFMPQSLHLSIQIE</sequence>
<evidence type="ECO:0000313" key="1">
    <source>
        <dbReference type="EMBL" id="JAD42955.1"/>
    </source>
</evidence>
<protein>
    <submittedName>
        <fullName evidence="1">Uncharacterized protein</fullName>
    </submittedName>
</protein>
<dbReference type="AlphaFoldDB" id="A0A0A9A1R7"/>
<name>A0A0A9A1R7_ARUDO</name>
<reference evidence="1" key="1">
    <citation type="submission" date="2014-09" db="EMBL/GenBank/DDBJ databases">
        <authorList>
            <person name="Magalhaes I.L.F."/>
            <person name="Oliveira U."/>
            <person name="Santos F.R."/>
            <person name="Vidigal T.H.D.A."/>
            <person name="Brescovit A.D."/>
            <person name="Santos A.J."/>
        </authorList>
    </citation>
    <scope>NUCLEOTIDE SEQUENCE</scope>
    <source>
        <tissue evidence="1">Shoot tissue taken approximately 20 cm above the soil surface</tissue>
    </source>
</reference>